<reference evidence="3" key="2">
    <citation type="journal article" date="2009" name="Genome Res.">
        <title>Comparative genomic analyses of the human fungal pathogens Coccidioides and their relatives.</title>
        <authorList>
            <person name="Sharpton T.J."/>
            <person name="Stajich J.E."/>
            <person name="Rounsley S.D."/>
            <person name="Gardner M.J."/>
            <person name="Wortman J.R."/>
            <person name="Jordar V.S."/>
            <person name="Maiti R."/>
            <person name="Kodira C.D."/>
            <person name="Neafsey D.E."/>
            <person name="Zeng Q."/>
            <person name="Hung C.-Y."/>
            <person name="McMahan C."/>
            <person name="Muszewska A."/>
            <person name="Grynberg M."/>
            <person name="Mandel M.A."/>
            <person name="Kellner E.M."/>
            <person name="Barker B.M."/>
            <person name="Galgiani J.N."/>
            <person name="Orbach M.J."/>
            <person name="Kirkland T.N."/>
            <person name="Cole G.T."/>
            <person name="Henn M.R."/>
            <person name="Birren B.W."/>
            <person name="Taylor J.W."/>
        </authorList>
    </citation>
    <scope>NUCLEOTIDE SEQUENCE [LARGE SCALE GENOMIC DNA]</scope>
    <source>
        <strain evidence="3">RMSCC 3488</strain>
    </source>
</reference>
<sequence length="244" mass="26428">MLRASWTSSESLQSQPVYGFLATKQQRYACGSLRAPVSIGQLSFRRRNRKNGSQNSFKKATRGCKIGTDWAISTARSRFESPPPEDSRDYSVDRQTNDLATNSEPVPGCFTISGPVEAHGSTSSAGQNSAARRRRLSPSVLAESARSEKHANFQPADRRVTDTTTIIIDLIVQDKKQGKDASLCFMHRFPSSSTAASCSLTLTAAPHPSYLPCPRPRPRPRLLVVPVAPSSSGSPHPSAQSPSS</sequence>
<gene>
    <name evidence="2" type="ORF">CPAG_01757</name>
</gene>
<name>A0A0J6EXW0_COCPO</name>
<protein>
    <submittedName>
        <fullName evidence="2">Uncharacterized protein</fullName>
    </submittedName>
</protein>
<dbReference type="VEuPathDB" id="FungiDB:CPAG_01757"/>
<evidence type="ECO:0000256" key="1">
    <source>
        <dbReference type="SAM" id="MobiDB-lite"/>
    </source>
</evidence>
<evidence type="ECO:0000313" key="3">
    <source>
        <dbReference type="Proteomes" id="UP000054567"/>
    </source>
</evidence>
<organism evidence="2 3">
    <name type="scientific">Coccidioides posadasii RMSCC 3488</name>
    <dbReference type="NCBI Taxonomy" id="454284"/>
    <lineage>
        <taxon>Eukaryota</taxon>
        <taxon>Fungi</taxon>
        <taxon>Dikarya</taxon>
        <taxon>Ascomycota</taxon>
        <taxon>Pezizomycotina</taxon>
        <taxon>Eurotiomycetes</taxon>
        <taxon>Eurotiomycetidae</taxon>
        <taxon>Onygenales</taxon>
        <taxon>Onygenaceae</taxon>
        <taxon>Coccidioides</taxon>
    </lineage>
</organism>
<feature type="compositionally biased region" description="Low complexity" evidence="1">
    <location>
        <begin position="221"/>
        <end position="244"/>
    </location>
</feature>
<reference evidence="3" key="3">
    <citation type="journal article" date="2010" name="Genome Res.">
        <title>Population genomic sequencing of Coccidioides fungi reveals recent hybridization and transposon control.</title>
        <authorList>
            <person name="Neafsey D.E."/>
            <person name="Barker B.M."/>
            <person name="Sharpton T.J."/>
            <person name="Stajich J.E."/>
            <person name="Park D.J."/>
            <person name="Whiston E."/>
            <person name="Hung C.-Y."/>
            <person name="McMahan C."/>
            <person name="White J."/>
            <person name="Sykes S."/>
            <person name="Heiman D."/>
            <person name="Young S."/>
            <person name="Zeng Q."/>
            <person name="Abouelleil A."/>
            <person name="Aftuck L."/>
            <person name="Bessette D."/>
            <person name="Brown A."/>
            <person name="FitzGerald M."/>
            <person name="Lui A."/>
            <person name="Macdonald J.P."/>
            <person name="Priest M."/>
            <person name="Orbach M.J."/>
            <person name="Galgiani J.N."/>
            <person name="Kirkland T.N."/>
            <person name="Cole G.T."/>
            <person name="Birren B.W."/>
            <person name="Henn M.R."/>
            <person name="Taylor J.W."/>
            <person name="Rounsley S.D."/>
        </authorList>
    </citation>
    <scope>NUCLEOTIDE SEQUENCE [LARGE SCALE GENOMIC DNA]</scope>
    <source>
        <strain evidence="3">RMSCC 3488</strain>
    </source>
</reference>
<accession>A0A0J6EXW0</accession>
<feature type="region of interest" description="Disordered" evidence="1">
    <location>
        <begin position="75"/>
        <end position="157"/>
    </location>
</feature>
<dbReference type="Proteomes" id="UP000054567">
    <property type="component" value="Unassembled WGS sequence"/>
</dbReference>
<dbReference type="AlphaFoldDB" id="A0A0J6EXW0"/>
<feature type="compositionally biased region" description="Basic and acidic residues" evidence="1">
    <location>
        <begin position="145"/>
        <end position="157"/>
    </location>
</feature>
<feature type="compositionally biased region" description="Polar residues" evidence="1">
    <location>
        <begin position="120"/>
        <end position="130"/>
    </location>
</feature>
<dbReference type="EMBL" id="DS268109">
    <property type="protein sequence ID" value="KMM65406.1"/>
    <property type="molecule type" value="Genomic_DNA"/>
</dbReference>
<evidence type="ECO:0000313" key="2">
    <source>
        <dbReference type="EMBL" id="KMM65406.1"/>
    </source>
</evidence>
<reference evidence="2 3" key="1">
    <citation type="submission" date="2007-06" db="EMBL/GenBank/DDBJ databases">
        <title>The Genome Sequence of Coccidioides posadasii RMSCC_3488.</title>
        <authorList>
            <consortium name="Coccidioides Genome Resources Consortium"/>
            <consortium name="The Broad Institute Genome Sequencing Platform"/>
            <person name="Henn M.R."/>
            <person name="Sykes S."/>
            <person name="Young S."/>
            <person name="Jaffe D."/>
            <person name="Berlin A."/>
            <person name="Alvarez P."/>
            <person name="Butler J."/>
            <person name="Gnerre S."/>
            <person name="Grabherr M."/>
            <person name="Mauceli E."/>
            <person name="Brockman W."/>
            <person name="Kodira C."/>
            <person name="Alvarado L."/>
            <person name="Zeng Q."/>
            <person name="Crawford M."/>
            <person name="Antoine C."/>
            <person name="Devon K."/>
            <person name="Galgiani J."/>
            <person name="Orsborn K."/>
            <person name="Lewis M.L."/>
            <person name="Nusbaum C."/>
            <person name="Galagan J."/>
            <person name="Birren B."/>
        </authorList>
    </citation>
    <scope>NUCLEOTIDE SEQUENCE [LARGE SCALE GENOMIC DNA]</scope>
    <source>
        <strain evidence="2 3">RMSCC 3488</strain>
    </source>
</reference>
<proteinExistence type="predicted"/>
<feature type="region of interest" description="Disordered" evidence="1">
    <location>
        <begin position="211"/>
        <end position="244"/>
    </location>
</feature>
<feature type="compositionally biased region" description="Basic and acidic residues" evidence="1">
    <location>
        <begin position="85"/>
        <end position="96"/>
    </location>
</feature>